<reference evidence="2" key="1">
    <citation type="journal article" date="2019" name="Int. J. Syst. Evol. Microbiol.">
        <title>The Global Catalogue of Microorganisms (GCM) 10K type strain sequencing project: providing services to taxonomists for standard genome sequencing and annotation.</title>
        <authorList>
            <consortium name="The Broad Institute Genomics Platform"/>
            <consortium name="The Broad Institute Genome Sequencing Center for Infectious Disease"/>
            <person name="Wu L."/>
            <person name="Ma J."/>
        </authorList>
    </citation>
    <scope>NUCLEOTIDE SEQUENCE [LARGE SCALE GENOMIC DNA]</scope>
    <source>
        <strain evidence="2">JCM 9458</strain>
    </source>
</reference>
<dbReference type="Gene3D" id="1.10.10.10">
    <property type="entry name" value="Winged helix-like DNA-binding domain superfamily/Winged helix DNA-binding domain"/>
    <property type="match status" value="1"/>
</dbReference>
<dbReference type="RefSeq" id="WP_345731796.1">
    <property type="nucleotide sequence ID" value="NZ_BAAAYN010000044.1"/>
</dbReference>
<evidence type="ECO:0000313" key="1">
    <source>
        <dbReference type="EMBL" id="GAA3394070.1"/>
    </source>
</evidence>
<dbReference type="InterPro" id="IPR036390">
    <property type="entry name" value="WH_DNA-bd_sf"/>
</dbReference>
<accession>A0ABP6T6W0</accession>
<dbReference type="SUPFAM" id="SSF46785">
    <property type="entry name" value="Winged helix' DNA-binding domain"/>
    <property type="match status" value="1"/>
</dbReference>
<sequence>MTDERPIGYWVKSVDRLLEEAFALTLTERRIARRHWQVMNLLAADAHSGARIADELAPFLGGEAVSVPEVLADLQRQGWVTDEPYALTQDGQEALRGLRAEVAALRQRATEGLSEDDYLTTVTTLRRMSENLERPPSRGVARLAPL</sequence>
<dbReference type="EMBL" id="BAAAYN010000044">
    <property type="protein sequence ID" value="GAA3394070.1"/>
    <property type="molecule type" value="Genomic_DNA"/>
</dbReference>
<gene>
    <name evidence="1" type="ORF">GCM10020369_62070</name>
</gene>
<comment type="caution">
    <text evidence="1">The sequence shown here is derived from an EMBL/GenBank/DDBJ whole genome shotgun (WGS) entry which is preliminary data.</text>
</comment>
<dbReference type="InterPro" id="IPR036388">
    <property type="entry name" value="WH-like_DNA-bd_sf"/>
</dbReference>
<proteinExistence type="predicted"/>
<evidence type="ECO:0000313" key="2">
    <source>
        <dbReference type="Proteomes" id="UP001501676"/>
    </source>
</evidence>
<dbReference type="Proteomes" id="UP001501676">
    <property type="component" value="Unassembled WGS sequence"/>
</dbReference>
<protein>
    <submittedName>
        <fullName evidence="1">MarR family winged helix-turn-helix transcriptional regulator</fullName>
    </submittedName>
</protein>
<keyword evidence="2" id="KW-1185">Reference proteome</keyword>
<organism evidence="1 2">
    <name type="scientific">Cryptosporangium minutisporangium</name>
    <dbReference type="NCBI Taxonomy" id="113569"/>
    <lineage>
        <taxon>Bacteria</taxon>
        <taxon>Bacillati</taxon>
        <taxon>Actinomycetota</taxon>
        <taxon>Actinomycetes</taxon>
        <taxon>Cryptosporangiales</taxon>
        <taxon>Cryptosporangiaceae</taxon>
        <taxon>Cryptosporangium</taxon>
    </lineage>
</organism>
<name>A0ABP6T6W0_9ACTN</name>